<protein>
    <submittedName>
        <fullName evidence="7">LysE family translocator</fullName>
    </submittedName>
</protein>
<organism evidence="7 8">
    <name type="scientific">Calidifontibacillus erzurumensis</name>
    <dbReference type="NCBI Taxonomy" id="2741433"/>
    <lineage>
        <taxon>Bacteria</taxon>
        <taxon>Bacillati</taxon>
        <taxon>Bacillota</taxon>
        <taxon>Bacilli</taxon>
        <taxon>Bacillales</taxon>
        <taxon>Bacillaceae</taxon>
        <taxon>Calidifontibacillus/Schinkia group</taxon>
        <taxon>Calidifontibacillus</taxon>
    </lineage>
</organism>
<dbReference type="InterPro" id="IPR001123">
    <property type="entry name" value="LeuE-type"/>
</dbReference>
<feature type="transmembrane region" description="Helical" evidence="6">
    <location>
        <begin position="187"/>
        <end position="204"/>
    </location>
</feature>
<dbReference type="GO" id="GO:0005886">
    <property type="term" value="C:plasma membrane"/>
    <property type="evidence" value="ECO:0007669"/>
    <property type="project" value="UniProtKB-SubCell"/>
</dbReference>
<evidence type="ECO:0000256" key="1">
    <source>
        <dbReference type="ARBA" id="ARBA00004651"/>
    </source>
</evidence>
<comment type="caution">
    <text evidence="7">The sequence shown here is derived from an EMBL/GenBank/DDBJ whole genome shotgun (WGS) entry which is preliminary data.</text>
</comment>
<dbReference type="EMBL" id="JABTTE010000022">
    <property type="protein sequence ID" value="NSL52836.1"/>
    <property type="molecule type" value="Genomic_DNA"/>
</dbReference>
<proteinExistence type="predicted"/>
<keyword evidence="3 6" id="KW-0812">Transmembrane</keyword>
<evidence type="ECO:0000313" key="8">
    <source>
        <dbReference type="Proteomes" id="UP000625804"/>
    </source>
</evidence>
<feature type="transmembrane region" description="Helical" evidence="6">
    <location>
        <begin position="38"/>
        <end position="63"/>
    </location>
</feature>
<sequence>MDFLSIISFLGIAIVLTVLPGPDNLFTLAQSIAKGTKAGIYTTLGICTGLLVHITAATVGITAVVYQSAFAFTVVKYLGAAYLLFLAFKSFKEKSSFINLENVDALDYKSLYKKGLVTNLLNPKVSLYFMAFIPQFVNYNNGNVSVQMLVYGILFLVQAFVVFSFISIFAGRVGGFLRKNHSLSRRINIIQGSLFAFIGLKIAFSKN</sequence>
<dbReference type="Proteomes" id="UP000625804">
    <property type="component" value="Unassembled WGS sequence"/>
</dbReference>
<reference evidence="7" key="1">
    <citation type="submission" date="2020-06" db="EMBL/GenBank/DDBJ databases">
        <title>A novel thermopfilic bacterium from Erzurum, Turkey.</title>
        <authorList>
            <person name="Adiguzel A."/>
            <person name="Ay H."/>
            <person name="Baltaci M.O."/>
        </authorList>
    </citation>
    <scope>NUCLEOTIDE SEQUENCE</scope>
    <source>
        <strain evidence="7">P2</strain>
    </source>
</reference>
<dbReference type="PANTHER" id="PTHR30086">
    <property type="entry name" value="ARGININE EXPORTER PROTEIN ARGO"/>
    <property type="match status" value="1"/>
</dbReference>
<evidence type="ECO:0000256" key="3">
    <source>
        <dbReference type="ARBA" id="ARBA00022692"/>
    </source>
</evidence>
<feature type="transmembrane region" description="Helical" evidence="6">
    <location>
        <begin position="149"/>
        <end position="175"/>
    </location>
</feature>
<evidence type="ECO:0000256" key="2">
    <source>
        <dbReference type="ARBA" id="ARBA00022475"/>
    </source>
</evidence>
<feature type="transmembrane region" description="Helical" evidence="6">
    <location>
        <begin position="116"/>
        <end position="137"/>
    </location>
</feature>
<comment type="subcellular location">
    <subcellularLocation>
        <location evidence="1">Cell membrane</location>
        <topology evidence="1">Multi-pass membrane protein</topology>
    </subcellularLocation>
</comment>
<dbReference type="Pfam" id="PF01810">
    <property type="entry name" value="LysE"/>
    <property type="match status" value="1"/>
</dbReference>
<dbReference type="PIRSF" id="PIRSF006324">
    <property type="entry name" value="LeuE"/>
    <property type="match status" value="1"/>
</dbReference>
<evidence type="ECO:0000256" key="6">
    <source>
        <dbReference type="SAM" id="Phobius"/>
    </source>
</evidence>
<accession>A0A8J8K993</accession>
<keyword evidence="4 6" id="KW-1133">Transmembrane helix</keyword>
<dbReference type="GO" id="GO:0015171">
    <property type="term" value="F:amino acid transmembrane transporter activity"/>
    <property type="evidence" value="ECO:0007669"/>
    <property type="project" value="TreeGrafter"/>
</dbReference>
<evidence type="ECO:0000313" key="7">
    <source>
        <dbReference type="EMBL" id="NSL52836.1"/>
    </source>
</evidence>
<evidence type="ECO:0000256" key="5">
    <source>
        <dbReference type="ARBA" id="ARBA00023136"/>
    </source>
</evidence>
<gene>
    <name evidence="7" type="ORF">HR057_13850</name>
</gene>
<dbReference type="RefSeq" id="WP_173732033.1">
    <property type="nucleotide sequence ID" value="NZ_JABTTE010000022.1"/>
</dbReference>
<keyword evidence="5 6" id="KW-0472">Membrane</keyword>
<keyword evidence="8" id="KW-1185">Reference proteome</keyword>
<feature type="transmembrane region" description="Helical" evidence="6">
    <location>
        <begin position="6"/>
        <end position="26"/>
    </location>
</feature>
<feature type="transmembrane region" description="Helical" evidence="6">
    <location>
        <begin position="69"/>
        <end position="88"/>
    </location>
</feature>
<dbReference type="PANTHER" id="PTHR30086:SF20">
    <property type="entry name" value="ARGININE EXPORTER PROTEIN ARGO-RELATED"/>
    <property type="match status" value="1"/>
</dbReference>
<keyword evidence="2" id="KW-1003">Cell membrane</keyword>
<evidence type="ECO:0000256" key="4">
    <source>
        <dbReference type="ARBA" id="ARBA00022989"/>
    </source>
</evidence>
<dbReference type="AlphaFoldDB" id="A0A8J8K993"/>
<name>A0A8J8K993_9BACI</name>